<comment type="caution">
    <text evidence="2">The sequence shown here is derived from an EMBL/GenBank/DDBJ whole genome shotgun (WGS) entry which is preliminary data.</text>
</comment>
<keyword evidence="3" id="KW-1185">Reference proteome</keyword>
<dbReference type="OrthoDB" id="60033at2759"/>
<evidence type="ECO:0000313" key="2">
    <source>
        <dbReference type="EMBL" id="EJK77939.1"/>
    </source>
</evidence>
<protein>
    <submittedName>
        <fullName evidence="2">Uncharacterized protein</fullName>
    </submittedName>
</protein>
<evidence type="ECO:0000313" key="3">
    <source>
        <dbReference type="Proteomes" id="UP000266841"/>
    </source>
</evidence>
<sequence>MSWNVECRSPGPSSPQPEPRRISSSDEEEFENDSTKSEGRPYPRAHFSSRRASCDSFLESIERMQWTRDLDSNEYILDMTIEPIGVNETLRDDVLGESIHEVIETLR</sequence>
<dbReference type="AlphaFoldDB" id="K3W4H3"/>
<proteinExistence type="predicted"/>
<dbReference type="eggNOG" id="KOG0627">
    <property type="taxonomic scope" value="Eukaryota"/>
</dbReference>
<dbReference type="Proteomes" id="UP000266841">
    <property type="component" value="Unassembled WGS sequence"/>
</dbReference>
<dbReference type="EMBL" id="AGNL01000204">
    <property type="protein sequence ID" value="EJK77939.1"/>
    <property type="molecule type" value="Genomic_DNA"/>
</dbReference>
<accession>K3W4H3</accession>
<evidence type="ECO:0000256" key="1">
    <source>
        <dbReference type="SAM" id="MobiDB-lite"/>
    </source>
</evidence>
<organism evidence="2 3">
    <name type="scientific">Thalassiosira oceanica</name>
    <name type="common">Marine diatom</name>
    <dbReference type="NCBI Taxonomy" id="159749"/>
    <lineage>
        <taxon>Eukaryota</taxon>
        <taxon>Sar</taxon>
        <taxon>Stramenopiles</taxon>
        <taxon>Ochrophyta</taxon>
        <taxon>Bacillariophyta</taxon>
        <taxon>Coscinodiscophyceae</taxon>
        <taxon>Thalassiosirophycidae</taxon>
        <taxon>Thalassiosirales</taxon>
        <taxon>Thalassiosiraceae</taxon>
        <taxon>Thalassiosira</taxon>
    </lineage>
</organism>
<gene>
    <name evidence="2" type="ORF">THAOC_00192</name>
</gene>
<name>K3W4H3_THAOC</name>
<feature type="region of interest" description="Disordered" evidence="1">
    <location>
        <begin position="1"/>
        <end position="47"/>
    </location>
</feature>
<reference evidence="2 3" key="1">
    <citation type="journal article" date="2012" name="Genome Biol.">
        <title>Genome and low-iron response of an oceanic diatom adapted to chronic iron limitation.</title>
        <authorList>
            <person name="Lommer M."/>
            <person name="Specht M."/>
            <person name="Roy A.S."/>
            <person name="Kraemer L."/>
            <person name="Andreson R."/>
            <person name="Gutowska M.A."/>
            <person name="Wolf J."/>
            <person name="Bergner S.V."/>
            <person name="Schilhabel M.B."/>
            <person name="Klostermeier U.C."/>
            <person name="Beiko R.G."/>
            <person name="Rosenstiel P."/>
            <person name="Hippler M."/>
            <person name="Laroche J."/>
        </authorList>
    </citation>
    <scope>NUCLEOTIDE SEQUENCE [LARGE SCALE GENOMIC DNA]</scope>
    <source>
        <strain evidence="2 3">CCMP1005</strain>
    </source>
</reference>